<dbReference type="Proteomes" id="UP001163603">
    <property type="component" value="Chromosome 5"/>
</dbReference>
<protein>
    <submittedName>
        <fullName evidence="1">Uncharacterized protein</fullName>
    </submittedName>
</protein>
<comment type="caution">
    <text evidence="1">The sequence shown here is derived from an EMBL/GenBank/DDBJ whole genome shotgun (WGS) entry which is preliminary data.</text>
</comment>
<dbReference type="EMBL" id="CM047740">
    <property type="protein sequence ID" value="KAJ0040640.1"/>
    <property type="molecule type" value="Genomic_DNA"/>
</dbReference>
<gene>
    <name evidence="1" type="ORF">Pint_28668</name>
</gene>
<evidence type="ECO:0000313" key="2">
    <source>
        <dbReference type="Proteomes" id="UP001163603"/>
    </source>
</evidence>
<organism evidence="1 2">
    <name type="scientific">Pistacia integerrima</name>
    <dbReference type="NCBI Taxonomy" id="434235"/>
    <lineage>
        <taxon>Eukaryota</taxon>
        <taxon>Viridiplantae</taxon>
        <taxon>Streptophyta</taxon>
        <taxon>Embryophyta</taxon>
        <taxon>Tracheophyta</taxon>
        <taxon>Spermatophyta</taxon>
        <taxon>Magnoliopsida</taxon>
        <taxon>eudicotyledons</taxon>
        <taxon>Gunneridae</taxon>
        <taxon>Pentapetalae</taxon>
        <taxon>rosids</taxon>
        <taxon>malvids</taxon>
        <taxon>Sapindales</taxon>
        <taxon>Anacardiaceae</taxon>
        <taxon>Pistacia</taxon>
    </lineage>
</organism>
<name>A0ACC0YR16_9ROSI</name>
<accession>A0ACC0YR16</accession>
<sequence>MEVFSKFLSVTDSTVRLAIPTMALPHLENPGGHDLLVRDWTEQEWNFRLSTRDGDHPKPVFTGDWGRFARAKGLQVNDLLIFTQREDGEYRIDVYRKTDFVLFGQPVIWIHVDQA</sequence>
<reference evidence="2" key="1">
    <citation type="journal article" date="2023" name="G3 (Bethesda)">
        <title>Genome assembly and association tests identify interacting loci associated with vigor, precocity, and sex in interspecific pistachio rootstocks.</title>
        <authorList>
            <person name="Palmer W."/>
            <person name="Jacygrad E."/>
            <person name="Sagayaradj S."/>
            <person name="Cavanaugh K."/>
            <person name="Han R."/>
            <person name="Bertier L."/>
            <person name="Beede B."/>
            <person name="Kafkas S."/>
            <person name="Golino D."/>
            <person name="Preece J."/>
            <person name="Michelmore R."/>
        </authorList>
    </citation>
    <scope>NUCLEOTIDE SEQUENCE [LARGE SCALE GENOMIC DNA]</scope>
</reference>
<keyword evidence="2" id="KW-1185">Reference proteome</keyword>
<evidence type="ECO:0000313" key="1">
    <source>
        <dbReference type="EMBL" id="KAJ0040640.1"/>
    </source>
</evidence>
<proteinExistence type="predicted"/>